<dbReference type="InterPro" id="IPR025339">
    <property type="entry name" value="DUF4245"/>
</dbReference>
<evidence type="ECO:0000313" key="2">
    <source>
        <dbReference type="EMBL" id="MDP9820581.1"/>
    </source>
</evidence>
<proteinExistence type="predicted"/>
<comment type="caution">
    <text evidence="2">The sequence shown here is derived from an EMBL/GenBank/DDBJ whole genome shotgun (WGS) entry which is preliminary data.</text>
</comment>
<organism evidence="2 3">
    <name type="scientific">Nocardioides massiliensis</name>
    <dbReference type="NCBI Taxonomy" id="1325935"/>
    <lineage>
        <taxon>Bacteria</taxon>
        <taxon>Bacillati</taxon>
        <taxon>Actinomycetota</taxon>
        <taxon>Actinomycetes</taxon>
        <taxon>Propionibacteriales</taxon>
        <taxon>Nocardioidaceae</taxon>
        <taxon>Nocardioides</taxon>
    </lineage>
</organism>
<gene>
    <name evidence="2" type="ORF">J2S59_000390</name>
</gene>
<dbReference type="EMBL" id="JAUSQM010000001">
    <property type="protein sequence ID" value="MDP9820581.1"/>
    <property type="molecule type" value="Genomic_DNA"/>
</dbReference>
<evidence type="ECO:0000256" key="1">
    <source>
        <dbReference type="SAM" id="Phobius"/>
    </source>
</evidence>
<keyword evidence="1" id="KW-1133">Transmembrane helix</keyword>
<reference evidence="2 3" key="1">
    <citation type="submission" date="2023-07" db="EMBL/GenBank/DDBJ databases">
        <title>Sequencing the genomes of 1000 actinobacteria strains.</title>
        <authorList>
            <person name="Klenk H.-P."/>
        </authorList>
    </citation>
    <scope>NUCLEOTIDE SEQUENCE [LARGE SCALE GENOMIC DNA]</scope>
    <source>
        <strain evidence="2 3">GD13</strain>
    </source>
</reference>
<accession>A0ABT9NJI7</accession>
<evidence type="ECO:0000313" key="3">
    <source>
        <dbReference type="Proteomes" id="UP001240447"/>
    </source>
</evidence>
<dbReference type="RefSeq" id="WP_068116981.1">
    <property type="nucleotide sequence ID" value="NZ_CCXJ01000059.1"/>
</dbReference>
<feature type="transmembrane region" description="Helical" evidence="1">
    <location>
        <begin position="20"/>
        <end position="41"/>
    </location>
</feature>
<keyword evidence="1" id="KW-0812">Transmembrane</keyword>
<protein>
    <recommendedName>
        <fullName evidence="4">DUF4245 domain-containing protein</fullName>
    </recommendedName>
</protein>
<name>A0ABT9NJI7_9ACTN</name>
<keyword evidence="1" id="KW-0472">Membrane</keyword>
<evidence type="ECO:0008006" key="4">
    <source>
        <dbReference type="Google" id="ProtNLM"/>
    </source>
</evidence>
<keyword evidence="3" id="KW-1185">Reference proteome</keyword>
<dbReference type="Proteomes" id="UP001240447">
    <property type="component" value="Unassembled WGS sequence"/>
</dbReference>
<dbReference type="Pfam" id="PF14030">
    <property type="entry name" value="DUF4245"/>
    <property type="match status" value="1"/>
</dbReference>
<sequence length="187" mass="19987">MSAPQPAGRPGRYQRSTPALIGSLIVVLAGVGLFVGFRSLVRDDVQVDPRALNEQEYAAVLSAARDQVPAVAPNALPEDWITTSMRFTPEPTPRFHLGMLTDERRYVGVEQSRAAVERMVSTHVDADAVPGDDVEVTDGELAGTWQSWTDDGGDFALTRTFEDTTVLVVGTAGADTITALAASLTTD</sequence>